<feature type="region of interest" description="Disordered" evidence="1">
    <location>
        <begin position="115"/>
        <end position="143"/>
    </location>
</feature>
<dbReference type="EMBL" id="CADEBD010000376">
    <property type="protein sequence ID" value="CAB3252681.1"/>
    <property type="molecule type" value="Genomic_DNA"/>
</dbReference>
<evidence type="ECO:0000313" key="3">
    <source>
        <dbReference type="Proteomes" id="UP000494256"/>
    </source>
</evidence>
<dbReference type="Proteomes" id="UP000494256">
    <property type="component" value="Unassembled WGS sequence"/>
</dbReference>
<name>A0A8S1B7N4_ARCPL</name>
<reference evidence="2 3" key="1">
    <citation type="submission" date="2020-04" db="EMBL/GenBank/DDBJ databases">
        <authorList>
            <person name="Wallbank WR R."/>
            <person name="Pardo Diaz C."/>
            <person name="Kozak K."/>
            <person name="Martin S."/>
            <person name="Jiggins C."/>
            <person name="Moest M."/>
            <person name="Warren A I."/>
            <person name="Byers J.R.P. K."/>
            <person name="Montejo-Kovacevich G."/>
            <person name="Yen C E."/>
        </authorList>
    </citation>
    <scope>NUCLEOTIDE SEQUENCE [LARGE SCALE GENOMIC DNA]</scope>
</reference>
<dbReference type="OrthoDB" id="9368434at2759"/>
<accession>A0A8S1B7N4</accession>
<comment type="caution">
    <text evidence="2">The sequence shown here is derived from an EMBL/GenBank/DDBJ whole genome shotgun (WGS) entry which is preliminary data.</text>
</comment>
<sequence>MAPRAIMNAQLHSAGVHHARGCRSRYPSPLSPLPVLANTDLFTPVAVLWRVNVIIIMLLQTEKYCFIVKMDAFFDFEFTQEQLLVIDNLERSNCSEISEGDEVLNIPRARKRRIVLSDDEEDERGSSPGLSGHTPTTEWYQPRGKQPRLIPFTEIPGLKPYSLRNQLANGTPADFYSLLVTDHLFEDIAHQTNIFAQQNIDKGVTKDKSRLRLWTPTDKEEIKRFLGVHWGRAGHIILFNTQRFQSAA</sequence>
<proteinExistence type="predicted"/>
<evidence type="ECO:0000313" key="2">
    <source>
        <dbReference type="EMBL" id="CAB3252681.1"/>
    </source>
</evidence>
<dbReference type="AlphaFoldDB" id="A0A8S1B7N4"/>
<evidence type="ECO:0000256" key="1">
    <source>
        <dbReference type="SAM" id="MobiDB-lite"/>
    </source>
</evidence>
<protein>
    <recommendedName>
        <fullName evidence="4">PiggyBac transposable element-derived protein domain-containing protein</fullName>
    </recommendedName>
</protein>
<gene>
    <name evidence="2" type="ORF">APLA_LOCUS14092</name>
</gene>
<evidence type="ECO:0008006" key="4">
    <source>
        <dbReference type="Google" id="ProtNLM"/>
    </source>
</evidence>
<organism evidence="2 3">
    <name type="scientific">Arctia plantaginis</name>
    <name type="common">Wood tiger moth</name>
    <name type="synonym">Phalaena plantaginis</name>
    <dbReference type="NCBI Taxonomy" id="874455"/>
    <lineage>
        <taxon>Eukaryota</taxon>
        <taxon>Metazoa</taxon>
        <taxon>Ecdysozoa</taxon>
        <taxon>Arthropoda</taxon>
        <taxon>Hexapoda</taxon>
        <taxon>Insecta</taxon>
        <taxon>Pterygota</taxon>
        <taxon>Neoptera</taxon>
        <taxon>Endopterygota</taxon>
        <taxon>Lepidoptera</taxon>
        <taxon>Glossata</taxon>
        <taxon>Ditrysia</taxon>
        <taxon>Noctuoidea</taxon>
        <taxon>Erebidae</taxon>
        <taxon>Arctiinae</taxon>
        <taxon>Arctia</taxon>
    </lineage>
</organism>